<dbReference type="InterPro" id="IPR052932">
    <property type="entry name" value="OprB_Porin"/>
</dbReference>
<dbReference type="InterPro" id="IPR007049">
    <property type="entry name" value="Carb-sel_porin_OprB"/>
</dbReference>
<evidence type="ECO:0000313" key="4">
    <source>
        <dbReference type="Proteomes" id="UP001193389"/>
    </source>
</evidence>
<dbReference type="AlphaFoldDB" id="A0A5K7S306"/>
<dbReference type="Pfam" id="PF04966">
    <property type="entry name" value="OprB"/>
    <property type="match status" value="1"/>
</dbReference>
<protein>
    <submittedName>
        <fullName evidence="3">Carbohydrate-selective porin</fullName>
    </submittedName>
</protein>
<organism evidence="3 4">
    <name type="scientific">Aquipluma nitroreducens</name>
    <dbReference type="NCBI Taxonomy" id="2010828"/>
    <lineage>
        <taxon>Bacteria</taxon>
        <taxon>Pseudomonadati</taxon>
        <taxon>Bacteroidota</taxon>
        <taxon>Bacteroidia</taxon>
        <taxon>Marinilabiliales</taxon>
        <taxon>Prolixibacteraceae</taxon>
        <taxon>Aquipluma</taxon>
    </lineage>
</organism>
<reference evidence="3" key="1">
    <citation type="journal article" date="2020" name="Int. J. Syst. Evol. Microbiol.">
        <title>Aquipluma nitroreducens gen. nov. sp. nov., a novel facultatively anaerobic bacterium isolated from a freshwater lake.</title>
        <authorList>
            <person name="Watanabe M."/>
            <person name="Kojima H."/>
            <person name="Fukui M."/>
        </authorList>
    </citation>
    <scope>NUCLEOTIDE SEQUENCE</scope>
    <source>
        <strain evidence="3">MeG22</strain>
    </source>
</reference>
<gene>
    <name evidence="3" type="ORF">AQPE_0084</name>
</gene>
<evidence type="ECO:0000313" key="3">
    <source>
        <dbReference type="EMBL" id="BBE15948.1"/>
    </source>
</evidence>
<dbReference type="PANTHER" id="PTHR37944:SF1">
    <property type="entry name" value="PORIN B"/>
    <property type="match status" value="1"/>
</dbReference>
<dbReference type="GO" id="GO:0016020">
    <property type="term" value="C:membrane"/>
    <property type="evidence" value="ECO:0007669"/>
    <property type="project" value="InterPro"/>
</dbReference>
<dbReference type="InterPro" id="IPR038673">
    <property type="entry name" value="OprB_sf"/>
</dbReference>
<dbReference type="EMBL" id="AP018694">
    <property type="protein sequence ID" value="BBE15948.1"/>
    <property type="molecule type" value="Genomic_DNA"/>
</dbReference>
<dbReference type="Proteomes" id="UP001193389">
    <property type="component" value="Chromosome"/>
</dbReference>
<comment type="similarity">
    <text evidence="1 2">Belongs to the OprB family.</text>
</comment>
<dbReference type="KEGG" id="anf:AQPE_0084"/>
<sequence length="384" mass="42341">MGLHFLKKGLIMLPFLITINGFSETADSLKSCAWQVNATYKGDFVSNFRGGIATGTTYLGLADLFLQFDAEKAGLWKGGKFLVHGTNSHGGEPSANLIGDFQVASNIEAGNHTFLYELWFKQCFRNVTATIGLQDLNAEFASSEVGSLFLNSSFGVHSVISDNILAPIFPLTSPGITLCYDVSKRVSMKTAVYKGCPIDFDDNPYNTKWSLDHLQGLLWVTEGQYTWEANQKMNNVLKAGFFFHQHCPESEVINSETGNTLTHDYGFYLVGDHQVYANGRHGLCVFYQLGISPRNDNFGYLGAGCTYSGLLSKKSTDVLGLAIADGMLTKERGQDETTFELTYKVQISDQIYLQPEMQYVVHPGGTDVQLKNATVGLVRLGLEF</sequence>
<accession>A0A5K7S306</accession>
<evidence type="ECO:0000256" key="1">
    <source>
        <dbReference type="ARBA" id="ARBA00008769"/>
    </source>
</evidence>
<keyword evidence="4" id="KW-1185">Reference proteome</keyword>
<dbReference type="PANTHER" id="PTHR37944">
    <property type="entry name" value="PORIN B"/>
    <property type="match status" value="1"/>
</dbReference>
<name>A0A5K7S306_9BACT</name>
<dbReference type="RefSeq" id="WP_318349063.1">
    <property type="nucleotide sequence ID" value="NZ_AP018694.1"/>
</dbReference>
<dbReference type="GO" id="GO:0015288">
    <property type="term" value="F:porin activity"/>
    <property type="evidence" value="ECO:0007669"/>
    <property type="project" value="InterPro"/>
</dbReference>
<evidence type="ECO:0000256" key="2">
    <source>
        <dbReference type="RuleBase" id="RU363072"/>
    </source>
</evidence>
<proteinExistence type="inferred from homology"/>
<dbReference type="Gene3D" id="2.40.160.180">
    <property type="entry name" value="Carbohydrate-selective porin OprB"/>
    <property type="match status" value="1"/>
</dbReference>
<dbReference type="GO" id="GO:0008643">
    <property type="term" value="P:carbohydrate transport"/>
    <property type="evidence" value="ECO:0007669"/>
    <property type="project" value="InterPro"/>
</dbReference>